<reference evidence="2 3" key="1">
    <citation type="journal article" date="2023" name="Elife">
        <title>Identification of key yeast species and microbe-microbe interactions impacting larval growth of Drosophila in the wild.</title>
        <authorList>
            <person name="Mure A."/>
            <person name="Sugiura Y."/>
            <person name="Maeda R."/>
            <person name="Honda K."/>
            <person name="Sakurai N."/>
            <person name="Takahashi Y."/>
            <person name="Watada M."/>
            <person name="Katoh T."/>
            <person name="Gotoh A."/>
            <person name="Gotoh Y."/>
            <person name="Taniguchi I."/>
            <person name="Nakamura K."/>
            <person name="Hayashi T."/>
            <person name="Katayama T."/>
            <person name="Uemura T."/>
            <person name="Hattori Y."/>
        </authorList>
    </citation>
    <scope>NUCLEOTIDE SEQUENCE [LARGE SCALE GENOMIC DNA]</scope>
    <source>
        <strain evidence="2 3">SB-73</strain>
    </source>
</reference>
<protein>
    <recommendedName>
        <fullName evidence="1">Ubiquitin-like domain-containing protein</fullName>
    </recommendedName>
</protein>
<dbReference type="Proteomes" id="UP001362899">
    <property type="component" value="Unassembled WGS sequence"/>
</dbReference>
<sequence>MSVLLNTFKDTLSLASKPLDDSYEGPKVKNVVKLPPLPADAKYTLPPVSGSRVMKLKSIRTPKFELQYAVPNTDTIFSIKERLLTDPNSPLSKDGFYISGVRLLVKAKVLPDCKQVSELTTDELSVVVSSTEDSVRVPLAGEIYFGADAIQTIPKEDTPITETTVKLTPTAYPGLNDDFWKEVEHLARKYVEDSQGVVASLKANYESPVDEFNLD</sequence>
<feature type="domain" description="Ubiquitin-like" evidence="1">
    <location>
        <begin position="54"/>
        <end position="127"/>
    </location>
</feature>
<comment type="caution">
    <text evidence="2">The sequence shown here is derived from an EMBL/GenBank/DDBJ whole genome shotgun (WGS) entry which is preliminary data.</text>
</comment>
<keyword evidence="3" id="KW-1185">Reference proteome</keyword>
<name>A0AAV5RL97_STABA</name>
<dbReference type="AlphaFoldDB" id="A0AAV5RL97"/>
<proteinExistence type="predicted"/>
<evidence type="ECO:0000313" key="2">
    <source>
        <dbReference type="EMBL" id="GMM51319.1"/>
    </source>
</evidence>
<dbReference type="Gene3D" id="3.10.20.90">
    <property type="entry name" value="Phosphatidylinositol 3-kinase Catalytic Subunit, Chain A, domain 1"/>
    <property type="match status" value="1"/>
</dbReference>
<gene>
    <name evidence="2" type="ORF">DASB73_022770</name>
</gene>
<dbReference type="InterPro" id="IPR000626">
    <property type="entry name" value="Ubiquitin-like_dom"/>
</dbReference>
<evidence type="ECO:0000313" key="3">
    <source>
        <dbReference type="Proteomes" id="UP001362899"/>
    </source>
</evidence>
<organism evidence="2 3">
    <name type="scientific">Starmerella bacillaris</name>
    <name type="common">Yeast</name>
    <name type="synonym">Candida zemplinina</name>
    <dbReference type="NCBI Taxonomy" id="1247836"/>
    <lineage>
        <taxon>Eukaryota</taxon>
        <taxon>Fungi</taxon>
        <taxon>Dikarya</taxon>
        <taxon>Ascomycota</taxon>
        <taxon>Saccharomycotina</taxon>
        <taxon>Dipodascomycetes</taxon>
        <taxon>Dipodascales</taxon>
        <taxon>Trichomonascaceae</taxon>
        <taxon>Starmerella</taxon>
    </lineage>
</organism>
<dbReference type="EMBL" id="BTGC01000005">
    <property type="protein sequence ID" value="GMM51319.1"/>
    <property type="molecule type" value="Genomic_DNA"/>
</dbReference>
<dbReference type="PROSITE" id="PS50053">
    <property type="entry name" value="UBIQUITIN_2"/>
    <property type="match status" value="1"/>
</dbReference>
<evidence type="ECO:0000259" key="1">
    <source>
        <dbReference type="PROSITE" id="PS50053"/>
    </source>
</evidence>
<accession>A0AAV5RL97</accession>